<dbReference type="AlphaFoldDB" id="A0A014Q9B5"/>
<evidence type="ECO:0000313" key="2">
    <source>
        <dbReference type="Proteomes" id="UP000020766"/>
    </source>
</evidence>
<comment type="caution">
    <text evidence="1">The sequence shown here is derived from an EMBL/GenBank/DDBJ whole genome shotgun (WGS) entry which is preliminary data.</text>
</comment>
<reference evidence="1 2" key="1">
    <citation type="submission" date="2014-01" db="EMBL/GenBank/DDBJ databases">
        <title>Interspecies Systems Biology Uncovers Metabolites Affecting C. elegans Gene Expression and Life History Traits.</title>
        <authorList>
            <person name="Watson E."/>
            <person name="Macneil L.T."/>
            <person name="Ritter A.D."/>
            <person name="Yilmaz L.S."/>
            <person name="Rosebrock A.P."/>
            <person name="Caudy A.A."/>
            <person name="Walhout A.J."/>
        </authorList>
    </citation>
    <scope>NUCLEOTIDE SEQUENCE [LARGE SCALE GENOMIC DNA]</scope>
    <source>
        <strain evidence="1 2">DA1877</strain>
    </source>
</reference>
<keyword evidence="2" id="KW-1185">Reference proteome</keyword>
<sequence length="35" mass="3696">MFTLWMLIASGLIVGGLLVAVLCMEQTLSDNAGDL</sequence>
<organism evidence="1 2">
    <name type="scientific">Comamonas aquatica DA1877</name>
    <dbReference type="NCBI Taxonomy" id="1457173"/>
    <lineage>
        <taxon>Bacteria</taxon>
        <taxon>Pseudomonadati</taxon>
        <taxon>Pseudomonadota</taxon>
        <taxon>Betaproteobacteria</taxon>
        <taxon>Burkholderiales</taxon>
        <taxon>Comamonadaceae</taxon>
        <taxon>Comamonas</taxon>
    </lineage>
</organism>
<protein>
    <submittedName>
        <fullName evidence="1">Uncharacterized protein</fullName>
    </submittedName>
</protein>
<gene>
    <name evidence="1" type="ORF">AX13_03530</name>
</gene>
<proteinExistence type="predicted"/>
<accession>A0A014Q9B5</accession>
<dbReference type="EMBL" id="JBOK01000013">
    <property type="protein sequence ID" value="EXU79772.1"/>
    <property type="molecule type" value="Genomic_DNA"/>
</dbReference>
<name>A0A014Q9B5_9BURK</name>
<evidence type="ECO:0000313" key="1">
    <source>
        <dbReference type="EMBL" id="EXU79772.1"/>
    </source>
</evidence>
<dbReference type="Proteomes" id="UP000020766">
    <property type="component" value="Unassembled WGS sequence"/>
</dbReference>